<protein>
    <submittedName>
        <fullName evidence="4">Chromosome partition protein Smc</fullName>
    </submittedName>
</protein>
<organism evidence="4 5">
    <name type="scientific">Neomoorella thermoacetica</name>
    <name type="common">Clostridium thermoaceticum</name>
    <dbReference type="NCBI Taxonomy" id="1525"/>
    <lineage>
        <taxon>Bacteria</taxon>
        <taxon>Bacillati</taxon>
        <taxon>Bacillota</taxon>
        <taxon>Clostridia</taxon>
        <taxon>Neomoorellales</taxon>
        <taxon>Neomoorellaceae</taxon>
        <taxon>Neomoorella</taxon>
    </lineage>
</organism>
<dbReference type="GO" id="GO:0005694">
    <property type="term" value="C:chromosome"/>
    <property type="evidence" value="ECO:0007669"/>
    <property type="project" value="TreeGrafter"/>
</dbReference>
<feature type="domain" description="ParB-like N-terminal" evidence="3">
    <location>
        <begin position="3"/>
        <end position="91"/>
    </location>
</feature>
<evidence type="ECO:0000259" key="3">
    <source>
        <dbReference type="SMART" id="SM00470"/>
    </source>
</evidence>
<dbReference type="SUPFAM" id="SSF110849">
    <property type="entry name" value="ParB/Sulfiredoxin"/>
    <property type="match status" value="1"/>
</dbReference>
<dbReference type="Gene3D" id="3.90.1530.30">
    <property type="match status" value="1"/>
</dbReference>
<dbReference type="Pfam" id="PF02195">
    <property type="entry name" value="ParB_N"/>
    <property type="match status" value="1"/>
</dbReference>
<dbReference type="PANTHER" id="PTHR33375">
    <property type="entry name" value="CHROMOSOME-PARTITIONING PROTEIN PARB-RELATED"/>
    <property type="match status" value="1"/>
</dbReference>
<sequence>MTNLVSVSLLKPHPKNGEYFSAPSPEEREAIKRSIEIHGIRDPLKVLPDYTVIAGHVRLEIAKELGIEKVPVEVWDVLPEEAEYLLVADNEERRVCQDPIKKAKRAKFLKEYWKVKRGGDRKSKGQNVLLKTFSDIAKVIGEDEKTVQRVLKLNDLIIPLQDLVSQGRLSQTTAYSLAFLSPEEQERLLKVLGESGICGLSVKEAQELRREIETERKRAEELARRLAEYEKALAIVKEDSAEATRLKAEIDALRKENAELKARQPEIVEKVVEKVVYKPDPAVLAERDAARAEVDRLTKELENMNSRLRYVAGEGERDRARAKKLEEETDRLRRMLETAKKELRLRKERPHVEDGNAVLREYFRKAGGLASELSEVLESILSNYKNELLVASRSRGNGHMELEEIVGSIGDTIAFKTFKMGVDLAAAKIAKLYEVLEEKPTLKVLRGGFVDAQKS</sequence>
<gene>
    <name evidence="4" type="primary">smc_3</name>
    <name evidence="4" type="ORF">MOTE_10410</name>
</gene>
<dbReference type="SUPFAM" id="SSF109709">
    <property type="entry name" value="KorB DNA-binding domain-like"/>
    <property type="match status" value="1"/>
</dbReference>
<dbReference type="InterPro" id="IPR050336">
    <property type="entry name" value="Chromosome_partition/occlusion"/>
</dbReference>
<dbReference type="InterPro" id="IPR003115">
    <property type="entry name" value="ParB_N"/>
</dbReference>
<dbReference type="AlphaFoldDB" id="A0A1J5NKX9"/>
<evidence type="ECO:0000313" key="5">
    <source>
        <dbReference type="Proteomes" id="UP000182811"/>
    </source>
</evidence>
<dbReference type="CDD" id="cd16404">
    <property type="entry name" value="pNOB8_ParB_N_like"/>
    <property type="match status" value="1"/>
</dbReference>
<dbReference type="OrthoDB" id="1937833at2"/>
<dbReference type="GO" id="GO:0007059">
    <property type="term" value="P:chromosome segregation"/>
    <property type="evidence" value="ECO:0007669"/>
    <property type="project" value="UniProtKB-KW"/>
</dbReference>
<reference evidence="4 5" key="1">
    <citation type="submission" date="2016-08" db="EMBL/GenBank/DDBJ databases">
        <title>Genome-based comparison of Moorella thermoacetic strains.</title>
        <authorList>
            <person name="Poehlein A."/>
            <person name="Bengelsdorf F.R."/>
            <person name="Esser C."/>
            <person name="Duerre P."/>
            <person name="Daniel R."/>
        </authorList>
    </citation>
    <scope>NUCLEOTIDE SEQUENCE [LARGE SCALE GENOMIC DNA]</scope>
    <source>
        <strain evidence="4 5">DSM 21394</strain>
    </source>
</reference>
<proteinExistence type="predicted"/>
<dbReference type="GO" id="GO:0045881">
    <property type="term" value="P:positive regulation of sporulation resulting in formation of a cellular spore"/>
    <property type="evidence" value="ECO:0007669"/>
    <property type="project" value="TreeGrafter"/>
</dbReference>
<dbReference type="PANTHER" id="PTHR33375:SF1">
    <property type="entry name" value="CHROMOSOME-PARTITIONING PROTEIN PARB-RELATED"/>
    <property type="match status" value="1"/>
</dbReference>
<dbReference type="Gene3D" id="1.10.10.2830">
    <property type="match status" value="1"/>
</dbReference>
<dbReference type="SMART" id="SM00470">
    <property type="entry name" value="ParB"/>
    <property type="match status" value="1"/>
</dbReference>
<accession>A0A1J5NKX9</accession>
<keyword evidence="2" id="KW-0175">Coiled coil</keyword>
<dbReference type="EMBL" id="MDDC01000007">
    <property type="protein sequence ID" value="OIQ59785.1"/>
    <property type="molecule type" value="Genomic_DNA"/>
</dbReference>
<feature type="coiled-coil region" evidence="2">
    <location>
        <begin position="202"/>
        <end position="342"/>
    </location>
</feature>
<evidence type="ECO:0000256" key="1">
    <source>
        <dbReference type="ARBA" id="ARBA00022829"/>
    </source>
</evidence>
<dbReference type="InterPro" id="IPR041468">
    <property type="entry name" value="HTH_ParB/Spo0J"/>
</dbReference>
<dbReference type="Pfam" id="PF17762">
    <property type="entry name" value="HTH_ParB"/>
    <property type="match status" value="1"/>
</dbReference>
<evidence type="ECO:0000313" key="4">
    <source>
        <dbReference type="EMBL" id="OIQ59785.1"/>
    </source>
</evidence>
<name>A0A1J5NKX9_NEOTH</name>
<evidence type="ECO:0000256" key="2">
    <source>
        <dbReference type="SAM" id="Coils"/>
    </source>
</evidence>
<keyword evidence="1" id="KW-0159">Chromosome partition</keyword>
<dbReference type="Proteomes" id="UP000182811">
    <property type="component" value="Unassembled WGS sequence"/>
</dbReference>
<dbReference type="InterPro" id="IPR036086">
    <property type="entry name" value="ParB/Sulfiredoxin_sf"/>
</dbReference>
<comment type="caution">
    <text evidence="4">The sequence shown here is derived from an EMBL/GenBank/DDBJ whole genome shotgun (WGS) entry which is preliminary data.</text>
</comment>